<dbReference type="SUPFAM" id="SSF54106">
    <property type="entry name" value="LysM domain"/>
    <property type="match status" value="2"/>
</dbReference>
<dbReference type="InterPro" id="IPR036779">
    <property type="entry name" value="LysM_dom_sf"/>
</dbReference>
<comment type="caution">
    <text evidence="4">The sequence shown here is derived from an EMBL/GenBank/DDBJ whole genome shotgun (WGS) entry which is preliminary data.</text>
</comment>
<dbReference type="Proteomes" id="UP001143548">
    <property type="component" value="Unassembled WGS sequence"/>
</dbReference>
<proteinExistence type="predicted"/>
<gene>
    <name evidence="4" type="ORF">AbraCBS73388_007489</name>
</gene>
<keyword evidence="2" id="KW-0843">Virulence</keyword>
<dbReference type="EMBL" id="BROQ01000041">
    <property type="protein sequence ID" value="GKZ21588.1"/>
    <property type="molecule type" value="Genomic_DNA"/>
</dbReference>
<dbReference type="PROSITE" id="PS51782">
    <property type="entry name" value="LYSM"/>
    <property type="match status" value="4"/>
</dbReference>
<evidence type="ECO:0000259" key="3">
    <source>
        <dbReference type="PROSITE" id="PS51782"/>
    </source>
</evidence>
<sequence>MAPATFIVDNYLYTYNLSCRTDRRTGEYCDPQILSWSTQPYLNTTQACSDCWLGDRALQLSNPLGYDADLASDFSVLVSSCSATGSYTTTSPTQYAINSSDTATATATSTPPATCTGSYTVQSTDDCNSVALSLNVSTYNLLYANGIDLYCQNFAAAVNSTLCIPPQCDTYVWQASDTCDSVARSITGVTVPQFLSWNPNFNSLCQNSPNYVGYVVCVSPPGGCLNLTVSPTNGSTGYTGGATTAVPAPTNAMTGTNKDCGQWYTVEEDDNCALVSVRFSLALSDFYFLNPEIDANCTNLELGEAYCVAPVGPLTTYSGYPVTTPFIVITSATFPSVNTAIPTASSHPGYVATSSLLPTASGTVADCTTYRNYDDTNGLNDCSYIAAAEGVTTDELLAWNPSLPATNCVFQSGNSYCVYRTNATPDTDETSYCLPTNATEPGTISACNCFTEVIGYQNSSGYSCDDIETGFSLTATQLLAWNSWMGSDCDSALFKGLGYYDIRAICVGVGSTSTGSPTTTSSVTAPTQTGITADCQEFYMVKSGDTCTSIEAQFGITFGEFYSWNPSIGSGCTNLWLGYAYCVKGPQSTATATGPGGPVQTGIASNCDAYYTVASGDSCPAIESRYDLTFAQLYQWNPAIGSDCTNLWVGYAVCVGVSS</sequence>
<feature type="domain" description="LysM" evidence="3">
    <location>
        <begin position="537"/>
        <end position="583"/>
    </location>
</feature>
<protein>
    <recommendedName>
        <fullName evidence="3">LysM domain-containing protein</fullName>
    </recommendedName>
</protein>
<dbReference type="InterPro" id="IPR018392">
    <property type="entry name" value="LysM"/>
</dbReference>
<dbReference type="PANTHER" id="PTHR34997:SF1">
    <property type="entry name" value="PEPTIDOGLYCAN-BINDING LYSIN DOMAIN"/>
    <property type="match status" value="1"/>
</dbReference>
<dbReference type="InterPro" id="IPR052210">
    <property type="entry name" value="LysM1-like"/>
</dbReference>
<organism evidence="4 5">
    <name type="scientific">Aspergillus brasiliensis</name>
    <dbReference type="NCBI Taxonomy" id="319629"/>
    <lineage>
        <taxon>Eukaryota</taxon>
        <taxon>Fungi</taxon>
        <taxon>Dikarya</taxon>
        <taxon>Ascomycota</taxon>
        <taxon>Pezizomycotina</taxon>
        <taxon>Eurotiomycetes</taxon>
        <taxon>Eurotiomycetidae</taxon>
        <taxon>Eurotiales</taxon>
        <taxon>Aspergillaceae</taxon>
        <taxon>Aspergillus</taxon>
        <taxon>Aspergillus subgen. Circumdati</taxon>
    </lineage>
</organism>
<feature type="domain" description="LysM" evidence="3">
    <location>
        <begin position="262"/>
        <end position="308"/>
    </location>
</feature>
<dbReference type="AlphaFoldDB" id="A0A9W6DM31"/>
<evidence type="ECO:0000256" key="2">
    <source>
        <dbReference type="ARBA" id="ARBA00023026"/>
    </source>
</evidence>
<feature type="domain" description="LysM" evidence="3">
    <location>
        <begin position="609"/>
        <end position="655"/>
    </location>
</feature>
<dbReference type="Pfam" id="PF01476">
    <property type="entry name" value="LysM"/>
    <property type="match status" value="4"/>
</dbReference>
<dbReference type="SMART" id="SM00257">
    <property type="entry name" value="LysM"/>
    <property type="match status" value="5"/>
</dbReference>
<reference evidence="4" key="1">
    <citation type="submission" date="2022-07" db="EMBL/GenBank/DDBJ databases">
        <title>Taxonomy of Aspergillus series Nigri: significant species reduction supported by multi-species coalescent approaches.</title>
        <authorList>
            <person name="Bian C."/>
            <person name="Kusuya Y."/>
            <person name="Sklenar F."/>
            <person name="D'hooge E."/>
            <person name="Yaguchi T."/>
            <person name="Takahashi H."/>
            <person name="Hubka V."/>
        </authorList>
    </citation>
    <scope>NUCLEOTIDE SEQUENCE</scope>
    <source>
        <strain evidence="4">CBS 733.88</strain>
    </source>
</reference>
<dbReference type="Gene3D" id="3.10.350.10">
    <property type="entry name" value="LysM domain"/>
    <property type="match status" value="6"/>
</dbReference>
<name>A0A9W6DM31_9EURO</name>
<accession>A0A9W6DM31</accession>
<evidence type="ECO:0000313" key="4">
    <source>
        <dbReference type="EMBL" id="GKZ21588.1"/>
    </source>
</evidence>
<keyword evidence="1" id="KW-0147">Chitin-binding</keyword>
<evidence type="ECO:0000256" key="1">
    <source>
        <dbReference type="ARBA" id="ARBA00022669"/>
    </source>
</evidence>
<evidence type="ECO:0000313" key="5">
    <source>
        <dbReference type="Proteomes" id="UP001143548"/>
    </source>
</evidence>
<dbReference type="GO" id="GO:0008061">
    <property type="term" value="F:chitin binding"/>
    <property type="evidence" value="ECO:0007669"/>
    <property type="project" value="UniProtKB-KW"/>
</dbReference>
<feature type="domain" description="LysM" evidence="3">
    <location>
        <begin position="169"/>
        <end position="218"/>
    </location>
</feature>
<dbReference type="CDD" id="cd00118">
    <property type="entry name" value="LysM"/>
    <property type="match status" value="3"/>
</dbReference>
<dbReference type="PANTHER" id="PTHR34997">
    <property type="entry name" value="AM15"/>
    <property type="match status" value="1"/>
</dbReference>